<feature type="compositionally biased region" description="Basic and acidic residues" evidence="1">
    <location>
        <begin position="33"/>
        <end position="51"/>
    </location>
</feature>
<dbReference type="Proteomes" id="UP001314263">
    <property type="component" value="Unassembled WGS sequence"/>
</dbReference>
<proteinExistence type="predicted"/>
<dbReference type="InterPro" id="IPR027973">
    <property type="entry name" value="FSAF1-like"/>
</dbReference>
<dbReference type="EMBL" id="CAUYUE010000001">
    <property type="protein sequence ID" value="CAK0736155.1"/>
    <property type="molecule type" value="Genomic_DNA"/>
</dbReference>
<feature type="compositionally biased region" description="Polar residues" evidence="1">
    <location>
        <begin position="69"/>
        <end position="78"/>
    </location>
</feature>
<feature type="compositionally biased region" description="Basic residues" evidence="1">
    <location>
        <begin position="238"/>
        <end position="251"/>
    </location>
</feature>
<reference evidence="2 3" key="1">
    <citation type="submission" date="2023-10" db="EMBL/GenBank/DDBJ databases">
        <authorList>
            <person name="Maclean D."/>
            <person name="Macfadyen A."/>
        </authorList>
    </citation>
    <scope>NUCLEOTIDE SEQUENCE [LARGE SCALE GENOMIC DNA]</scope>
</reference>
<gene>
    <name evidence="2" type="ORF">CVIRNUC_000700</name>
</gene>
<dbReference type="Pfam" id="PF15375">
    <property type="entry name" value="FSAF1"/>
    <property type="match status" value="1"/>
</dbReference>
<evidence type="ECO:0000313" key="3">
    <source>
        <dbReference type="Proteomes" id="UP001314263"/>
    </source>
</evidence>
<organism evidence="2 3">
    <name type="scientific">Coccomyxa viridis</name>
    <dbReference type="NCBI Taxonomy" id="1274662"/>
    <lineage>
        <taxon>Eukaryota</taxon>
        <taxon>Viridiplantae</taxon>
        <taxon>Chlorophyta</taxon>
        <taxon>core chlorophytes</taxon>
        <taxon>Trebouxiophyceae</taxon>
        <taxon>Trebouxiophyceae incertae sedis</taxon>
        <taxon>Coccomyxaceae</taxon>
        <taxon>Coccomyxa</taxon>
    </lineage>
</organism>
<evidence type="ECO:0000313" key="2">
    <source>
        <dbReference type="EMBL" id="CAK0736155.1"/>
    </source>
</evidence>
<dbReference type="AlphaFoldDB" id="A0AAV1HRJ9"/>
<sequence>MNAAGVKDDAPDLIGRRLAAFGEEFMTMFDDQPDARDVLRRRQAHAAEDTQHAVSPALSKPVLHHASAPQCSPGTPEQSIGDMHELGFSADRTPGSRGGLSSERSDSRSVGPASTVKLKRMFLEGRTPEEIRDTEARLQQHAVSKTERQDAVLHHDFDKMRREVESLGASMLGKKQRREFERGVLHQVKAKPMKGPRIPANLGLQLAKAKKQRQHAARQEAKASGMHQQRAVGTKSGKGNKGHRKAKKMRQ</sequence>
<comment type="caution">
    <text evidence="2">The sequence shown here is derived from an EMBL/GenBank/DDBJ whole genome shotgun (WGS) entry which is preliminary data.</text>
</comment>
<feature type="region of interest" description="Disordered" evidence="1">
    <location>
        <begin position="30"/>
        <end position="117"/>
    </location>
</feature>
<keyword evidence="3" id="KW-1185">Reference proteome</keyword>
<protein>
    <submittedName>
        <fullName evidence="2">Uncharacterized protein</fullName>
    </submittedName>
</protein>
<name>A0AAV1HRJ9_9CHLO</name>
<accession>A0AAV1HRJ9</accession>
<evidence type="ECO:0000256" key="1">
    <source>
        <dbReference type="SAM" id="MobiDB-lite"/>
    </source>
</evidence>
<feature type="region of interest" description="Disordered" evidence="1">
    <location>
        <begin position="208"/>
        <end position="251"/>
    </location>
</feature>